<comment type="caution">
    <text evidence="1">The sequence shown here is derived from an EMBL/GenBank/DDBJ whole genome shotgun (WGS) entry which is preliminary data.</text>
</comment>
<keyword evidence="2" id="KW-1185">Reference proteome</keyword>
<accession>A0A926Q2F3</accession>
<dbReference type="RefSeq" id="WP_187965609.1">
    <property type="nucleotide sequence ID" value="NZ_JAHKRR010000014.1"/>
</dbReference>
<dbReference type="AlphaFoldDB" id="A0A926Q2F3"/>
<reference evidence="1 2" key="1">
    <citation type="submission" date="2020-09" db="EMBL/GenBank/DDBJ databases">
        <title>Sinomicrobium weinanense sp. nov., a halophilic bacteria isolated from saline-alkali soil.</title>
        <authorList>
            <person name="Wu P."/>
            <person name="Ren H."/>
            <person name="Mei Y."/>
            <person name="Liang Y."/>
            <person name="Chen Z."/>
        </authorList>
    </citation>
    <scope>NUCLEOTIDE SEQUENCE [LARGE SCALE GENOMIC DNA]</scope>
    <source>
        <strain evidence="1 2">FJxs</strain>
    </source>
</reference>
<dbReference type="EMBL" id="JACVDC010000028">
    <property type="protein sequence ID" value="MBC9796463.1"/>
    <property type="molecule type" value="Genomic_DNA"/>
</dbReference>
<protein>
    <submittedName>
        <fullName evidence="1">Uncharacterized protein</fullName>
    </submittedName>
</protein>
<evidence type="ECO:0000313" key="1">
    <source>
        <dbReference type="EMBL" id="MBC9796463.1"/>
    </source>
</evidence>
<gene>
    <name evidence="1" type="ORF">IBL28_10810</name>
</gene>
<sequence length="57" mass="6524">MRIPAADSREEKELFDTASKILEVVGPYVDIFKLGNEPNLETVDQDMKKNPMAVFPW</sequence>
<dbReference type="Proteomes" id="UP000653730">
    <property type="component" value="Unassembled WGS sequence"/>
</dbReference>
<name>A0A926Q2F3_9FLAO</name>
<proteinExistence type="predicted"/>
<organism evidence="1 2">
    <name type="scientific">Sinomicrobium weinanense</name>
    <dbReference type="NCBI Taxonomy" id="2842200"/>
    <lineage>
        <taxon>Bacteria</taxon>
        <taxon>Pseudomonadati</taxon>
        <taxon>Bacteroidota</taxon>
        <taxon>Flavobacteriia</taxon>
        <taxon>Flavobacteriales</taxon>
        <taxon>Flavobacteriaceae</taxon>
        <taxon>Sinomicrobium</taxon>
    </lineage>
</organism>
<evidence type="ECO:0000313" key="2">
    <source>
        <dbReference type="Proteomes" id="UP000653730"/>
    </source>
</evidence>